<sequence>MYLSTVDKPATPATPSPRARTRIAATVLALGTVSLITDVSSEMVTAILPLYLMLGLHLGPLGYGVVDGLYTGATALLRLVGGYVADRIRRRKAVAVAGYGISAVAKLGLLAAGSSVPLLSGVIVADRAGKGLRTAPRDALITLSTPPDRLGRAFGVHRAMDSVGAFAGPLVAVAVLGASAQSFDAVFVTSFCIAALGVFVLLTFVPDHRGPSRLSAAPPSPAIANGTHTPSATAPATSPATPNGTHAPSTAAPATSPATANDPAIAIHQVDTIEPAHTDDKDTATNKGNAVSLGAAFALLRRREFRLVVIAATVMGLATIGDGFVYLVLQRHHDIAAGWFPLLAVGTNLAYLLLAMPLGSLADRVGRPRVYLAGFAALAVVYLMLAAGGGGTVALVVTVALYGTFYAATDGVLMAVAGPLLPEQLKTTGIALVQSGQSLAYLGSSILFGAAWQLWGPGPALVAAAGVALAALCLVAAILLRGYDKNA</sequence>
<evidence type="ECO:0000256" key="3">
    <source>
        <dbReference type="ARBA" id="ARBA00022989"/>
    </source>
</evidence>
<gene>
    <name evidence="8" type="ORF">GCM10022255_036750</name>
</gene>
<evidence type="ECO:0000259" key="7">
    <source>
        <dbReference type="PROSITE" id="PS50850"/>
    </source>
</evidence>
<feature type="transmembrane region" description="Helical" evidence="6">
    <location>
        <begin position="393"/>
        <end position="417"/>
    </location>
</feature>
<organism evidence="8 9">
    <name type="scientific">Dactylosporangium darangshiense</name>
    <dbReference type="NCBI Taxonomy" id="579108"/>
    <lineage>
        <taxon>Bacteria</taxon>
        <taxon>Bacillati</taxon>
        <taxon>Actinomycetota</taxon>
        <taxon>Actinomycetes</taxon>
        <taxon>Micromonosporales</taxon>
        <taxon>Micromonosporaceae</taxon>
        <taxon>Dactylosporangium</taxon>
    </lineage>
</organism>
<comment type="subcellular location">
    <subcellularLocation>
        <location evidence="1">Cell membrane</location>
        <topology evidence="1">Multi-pass membrane protein</topology>
    </subcellularLocation>
</comment>
<evidence type="ECO:0000313" key="8">
    <source>
        <dbReference type="EMBL" id="GAA4250038.1"/>
    </source>
</evidence>
<dbReference type="PROSITE" id="PS50850">
    <property type="entry name" value="MFS"/>
    <property type="match status" value="1"/>
</dbReference>
<dbReference type="EMBL" id="BAABAT010000008">
    <property type="protein sequence ID" value="GAA4250038.1"/>
    <property type="molecule type" value="Genomic_DNA"/>
</dbReference>
<feature type="transmembrane region" description="Helical" evidence="6">
    <location>
        <begin position="461"/>
        <end position="480"/>
    </location>
</feature>
<evidence type="ECO:0000256" key="1">
    <source>
        <dbReference type="ARBA" id="ARBA00004651"/>
    </source>
</evidence>
<feature type="compositionally biased region" description="Low complexity" evidence="5">
    <location>
        <begin position="229"/>
        <end position="258"/>
    </location>
</feature>
<evidence type="ECO:0000256" key="4">
    <source>
        <dbReference type="ARBA" id="ARBA00023136"/>
    </source>
</evidence>
<feature type="transmembrane region" description="Helical" evidence="6">
    <location>
        <begin position="438"/>
        <end position="455"/>
    </location>
</feature>
<keyword evidence="2 6" id="KW-0812">Transmembrane</keyword>
<feature type="transmembrane region" description="Helical" evidence="6">
    <location>
        <begin position="68"/>
        <end position="85"/>
    </location>
</feature>
<reference evidence="9" key="1">
    <citation type="journal article" date="2019" name="Int. J. Syst. Evol. Microbiol.">
        <title>The Global Catalogue of Microorganisms (GCM) 10K type strain sequencing project: providing services to taxonomists for standard genome sequencing and annotation.</title>
        <authorList>
            <consortium name="The Broad Institute Genomics Platform"/>
            <consortium name="The Broad Institute Genome Sequencing Center for Infectious Disease"/>
            <person name="Wu L."/>
            <person name="Ma J."/>
        </authorList>
    </citation>
    <scope>NUCLEOTIDE SEQUENCE [LARGE SCALE GENOMIC DNA]</scope>
    <source>
        <strain evidence="9">JCM 17441</strain>
    </source>
</reference>
<name>A0ABP8D969_9ACTN</name>
<dbReference type="InterPro" id="IPR036259">
    <property type="entry name" value="MFS_trans_sf"/>
</dbReference>
<dbReference type="Pfam" id="PF07690">
    <property type="entry name" value="MFS_1"/>
    <property type="match status" value="1"/>
</dbReference>
<comment type="caution">
    <text evidence="8">The sequence shown here is derived from an EMBL/GenBank/DDBJ whole genome shotgun (WGS) entry which is preliminary data.</text>
</comment>
<feature type="transmembrane region" description="Helical" evidence="6">
    <location>
        <begin position="185"/>
        <end position="205"/>
    </location>
</feature>
<dbReference type="PANTHER" id="PTHR23518:SF2">
    <property type="entry name" value="MAJOR FACILITATOR SUPERFAMILY TRANSPORTER"/>
    <property type="match status" value="1"/>
</dbReference>
<keyword evidence="9" id="KW-1185">Reference proteome</keyword>
<dbReference type="Gene3D" id="1.20.1250.20">
    <property type="entry name" value="MFS general substrate transporter like domains"/>
    <property type="match status" value="2"/>
</dbReference>
<dbReference type="PANTHER" id="PTHR23518">
    <property type="entry name" value="C-METHYLTRANSFERASE"/>
    <property type="match status" value="1"/>
</dbReference>
<keyword evidence="3 6" id="KW-1133">Transmembrane helix</keyword>
<evidence type="ECO:0000313" key="9">
    <source>
        <dbReference type="Proteomes" id="UP001500620"/>
    </source>
</evidence>
<dbReference type="CDD" id="cd17370">
    <property type="entry name" value="MFS_MJ1317_like"/>
    <property type="match status" value="1"/>
</dbReference>
<evidence type="ECO:0000256" key="5">
    <source>
        <dbReference type="SAM" id="MobiDB-lite"/>
    </source>
</evidence>
<accession>A0ABP8D969</accession>
<dbReference type="Proteomes" id="UP001500620">
    <property type="component" value="Unassembled WGS sequence"/>
</dbReference>
<protein>
    <recommendedName>
        <fullName evidence="7">Major facilitator superfamily (MFS) profile domain-containing protein</fullName>
    </recommendedName>
</protein>
<proteinExistence type="predicted"/>
<feature type="region of interest" description="Disordered" evidence="5">
    <location>
        <begin position="212"/>
        <end position="258"/>
    </location>
</feature>
<feature type="transmembrane region" description="Helical" evidence="6">
    <location>
        <begin position="307"/>
        <end position="329"/>
    </location>
</feature>
<evidence type="ECO:0000256" key="6">
    <source>
        <dbReference type="SAM" id="Phobius"/>
    </source>
</evidence>
<feature type="transmembrane region" description="Helical" evidence="6">
    <location>
        <begin position="370"/>
        <end position="387"/>
    </location>
</feature>
<feature type="domain" description="Major facilitator superfamily (MFS) profile" evidence="7">
    <location>
        <begin position="24"/>
        <end position="487"/>
    </location>
</feature>
<dbReference type="InterPro" id="IPR020846">
    <property type="entry name" value="MFS_dom"/>
</dbReference>
<evidence type="ECO:0000256" key="2">
    <source>
        <dbReference type="ARBA" id="ARBA00022692"/>
    </source>
</evidence>
<keyword evidence="4 6" id="KW-0472">Membrane</keyword>
<feature type="transmembrane region" description="Helical" evidence="6">
    <location>
        <begin position="335"/>
        <end position="358"/>
    </location>
</feature>
<dbReference type="InterPro" id="IPR011701">
    <property type="entry name" value="MFS"/>
</dbReference>
<feature type="transmembrane region" description="Helical" evidence="6">
    <location>
        <begin position="23"/>
        <end position="48"/>
    </location>
</feature>
<dbReference type="SUPFAM" id="SSF103473">
    <property type="entry name" value="MFS general substrate transporter"/>
    <property type="match status" value="1"/>
</dbReference>